<feature type="region of interest" description="Disordered" evidence="1">
    <location>
        <begin position="29"/>
        <end position="54"/>
    </location>
</feature>
<sequence>MTPTVRKPAADPPGFLAAFYQDILTPRPLPSANLARRPPSLSPRPLPAAESRQLSSRLDAALAPFSHLLPPRTPPPPLPPDAPHHTEGGLLLLHLQPYLAALRRPAVPPDAAAALLAVGFAEASRAACSRAPDLRPLLDALRDAACERAAAPRGEAAAAEARGAAGGGGVRRGSPRGSGEHALEPEARESTARLEPGMKLKGRSGRLRAHGSHKSCGSSRRLSVTSGGASVSFGASANDSAEEELEQLQLHKMYEDEQHAAVTLQRVARGMLSRSRILNMATRREKYHARRAAAIRLQAHARGKLARTAPVRTFQRTRAARLISRAWWLKWTRDERARLTALRVEGEALSVTEVARALEVRRQVASLGPREAAAVLPVLLAKRGDDIEKLKASAQLWADLPPRERAEAIATHIARAPPSERKQIVHSSVQVLSSQEIPVLLTFIMENAQSWQLTKAGLVHCVIASLPSEMASMTAHGLIESLLSVLPARAAPSVMHRLALFSHLPHIAKLMPEVEKPKGSRNLMAHGCGGVEAVARLPPPSHLYQSPRAPPASPTALPRSPRVNVTAASLDRAARRSLYS</sequence>
<dbReference type="Proteomes" id="UP001515480">
    <property type="component" value="Unassembled WGS sequence"/>
</dbReference>
<comment type="caution">
    <text evidence="2">The sequence shown here is derived from an EMBL/GenBank/DDBJ whole genome shotgun (WGS) entry which is preliminary data.</text>
</comment>
<feature type="region of interest" description="Disordered" evidence="1">
    <location>
        <begin position="539"/>
        <end position="563"/>
    </location>
</feature>
<accession>A0AB34J4I9</accession>
<protein>
    <submittedName>
        <fullName evidence="2">Uncharacterized protein</fullName>
    </submittedName>
</protein>
<feature type="compositionally biased region" description="Pro residues" evidence="1">
    <location>
        <begin position="71"/>
        <end position="81"/>
    </location>
</feature>
<feature type="region of interest" description="Disordered" evidence="1">
    <location>
        <begin position="66"/>
        <end position="85"/>
    </location>
</feature>
<name>A0AB34J4I9_PRYPA</name>
<feature type="compositionally biased region" description="Basic residues" evidence="1">
    <location>
        <begin position="200"/>
        <end position="213"/>
    </location>
</feature>
<feature type="compositionally biased region" description="Basic and acidic residues" evidence="1">
    <location>
        <begin position="178"/>
        <end position="198"/>
    </location>
</feature>
<gene>
    <name evidence="2" type="ORF">AB1Y20_006195</name>
</gene>
<dbReference type="Gene3D" id="1.20.5.190">
    <property type="match status" value="1"/>
</dbReference>
<evidence type="ECO:0000313" key="3">
    <source>
        <dbReference type="Proteomes" id="UP001515480"/>
    </source>
</evidence>
<evidence type="ECO:0000313" key="2">
    <source>
        <dbReference type="EMBL" id="KAL1511394.1"/>
    </source>
</evidence>
<proteinExistence type="predicted"/>
<dbReference type="PROSITE" id="PS50096">
    <property type="entry name" value="IQ"/>
    <property type="match status" value="2"/>
</dbReference>
<dbReference type="EMBL" id="JBGBPQ010000014">
    <property type="protein sequence ID" value="KAL1511394.1"/>
    <property type="molecule type" value="Genomic_DNA"/>
</dbReference>
<organism evidence="2 3">
    <name type="scientific">Prymnesium parvum</name>
    <name type="common">Toxic golden alga</name>
    <dbReference type="NCBI Taxonomy" id="97485"/>
    <lineage>
        <taxon>Eukaryota</taxon>
        <taxon>Haptista</taxon>
        <taxon>Haptophyta</taxon>
        <taxon>Prymnesiophyceae</taxon>
        <taxon>Prymnesiales</taxon>
        <taxon>Prymnesiaceae</taxon>
        <taxon>Prymnesium</taxon>
    </lineage>
</organism>
<feature type="region of interest" description="Disordered" evidence="1">
    <location>
        <begin position="157"/>
        <end position="227"/>
    </location>
</feature>
<dbReference type="InterPro" id="IPR000048">
    <property type="entry name" value="IQ_motif_EF-hand-BS"/>
</dbReference>
<keyword evidence="3" id="KW-1185">Reference proteome</keyword>
<dbReference type="AlphaFoldDB" id="A0AB34J4I9"/>
<evidence type="ECO:0000256" key="1">
    <source>
        <dbReference type="SAM" id="MobiDB-lite"/>
    </source>
</evidence>
<dbReference type="Pfam" id="PF00612">
    <property type="entry name" value="IQ"/>
    <property type="match status" value="2"/>
</dbReference>
<reference evidence="2 3" key="1">
    <citation type="journal article" date="2024" name="Science">
        <title>Giant polyketide synthase enzymes in the biosynthesis of giant marine polyether toxins.</title>
        <authorList>
            <person name="Fallon T.R."/>
            <person name="Shende V.V."/>
            <person name="Wierzbicki I.H."/>
            <person name="Pendleton A.L."/>
            <person name="Watervoot N.F."/>
            <person name="Auber R.P."/>
            <person name="Gonzalez D.J."/>
            <person name="Wisecaver J.H."/>
            <person name="Moore B.S."/>
        </authorList>
    </citation>
    <scope>NUCLEOTIDE SEQUENCE [LARGE SCALE GENOMIC DNA]</scope>
    <source>
        <strain evidence="2 3">12B1</strain>
    </source>
</reference>